<dbReference type="CDD" id="cd06170">
    <property type="entry name" value="LuxR_C_like"/>
    <property type="match status" value="1"/>
</dbReference>
<dbReference type="EMBL" id="JBHUCO010000001">
    <property type="protein sequence ID" value="MFD1515929.1"/>
    <property type="molecule type" value="Genomic_DNA"/>
</dbReference>
<gene>
    <name evidence="4" type="ORF">ACFSJD_00425</name>
</gene>
<dbReference type="SMART" id="SM00421">
    <property type="entry name" value="HTH_LUXR"/>
    <property type="match status" value="1"/>
</dbReference>
<dbReference type="Gene3D" id="3.40.50.300">
    <property type="entry name" value="P-loop containing nucleotide triphosphate hydrolases"/>
    <property type="match status" value="1"/>
</dbReference>
<dbReference type="InterPro" id="IPR000792">
    <property type="entry name" value="Tscrpt_reg_LuxR_C"/>
</dbReference>
<proteinExistence type="predicted"/>
<keyword evidence="1" id="KW-0547">Nucleotide-binding</keyword>
<comment type="caution">
    <text evidence="4">The sequence shown here is derived from an EMBL/GenBank/DDBJ whole genome shotgun (WGS) entry which is preliminary data.</text>
</comment>
<dbReference type="PANTHER" id="PTHR16305">
    <property type="entry name" value="TESTICULAR SOLUBLE ADENYLYL CYCLASE"/>
    <property type="match status" value="1"/>
</dbReference>
<dbReference type="InterPro" id="IPR016032">
    <property type="entry name" value="Sig_transdc_resp-reg_C-effctor"/>
</dbReference>
<dbReference type="PRINTS" id="PR00038">
    <property type="entry name" value="HTHLUXR"/>
</dbReference>
<dbReference type="Proteomes" id="UP001597114">
    <property type="component" value="Unassembled WGS sequence"/>
</dbReference>
<dbReference type="Pfam" id="PF00196">
    <property type="entry name" value="GerE"/>
    <property type="match status" value="1"/>
</dbReference>
<dbReference type="InterPro" id="IPR027417">
    <property type="entry name" value="P-loop_NTPase"/>
</dbReference>
<dbReference type="RefSeq" id="WP_344724675.1">
    <property type="nucleotide sequence ID" value="NZ_BAAAUS010000027.1"/>
</dbReference>
<reference evidence="5" key="1">
    <citation type="journal article" date="2019" name="Int. J. Syst. Evol. Microbiol.">
        <title>The Global Catalogue of Microorganisms (GCM) 10K type strain sequencing project: providing services to taxonomists for standard genome sequencing and annotation.</title>
        <authorList>
            <consortium name="The Broad Institute Genomics Platform"/>
            <consortium name="The Broad Institute Genome Sequencing Center for Infectious Disease"/>
            <person name="Wu L."/>
            <person name="Ma J."/>
        </authorList>
    </citation>
    <scope>NUCLEOTIDE SEQUENCE [LARGE SCALE GENOMIC DNA]</scope>
    <source>
        <strain evidence="5">CCM 7043</strain>
    </source>
</reference>
<dbReference type="PANTHER" id="PTHR16305:SF35">
    <property type="entry name" value="TRANSCRIPTIONAL ACTIVATOR DOMAIN"/>
    <property type="match status" value="1"/>
</dbReference>
<sequence length="912" mass="97555">MVRPISSPGSGLRGRRRECEALDQLLDAVRTGHSCCLVLRGEPGVGKTALLNFVSEQASGCRVARVAGVESEADLPFAGLQQLCTPMVDRLDGLPGPQQDALRVAFGLRDGGAPDRFLVGLAVLTLLSEAAVERPLVCLIDDAQWLDQASVQALEFVARRVMADPVAMVFAVREPADSPVLLGLPELVVSGLGDADARLLLESALQGGLDERVRDRFIAETRGNPLALLELPRGLSANELAGGFAVPAGQPLVSRIEHSFHRRLRALPGDTQRLLLTAAAEPIGDVVLLWRAAGLLGITPDAATAAEDAGLIDFGAARVRFHHPLVRSAVYQAASTGDRHAVHRALAEATDPEADPDRRAWHRASATVEPDEEVAGELVRSAARAEARGGVAAAAAFLGRATELTPDASRRGARAIAAAPAKLEAGAPDRASSLLATAEMGPLDELQRAQIGRLRARIAFAVNRGRDAPALLLAAAERLAPLDAAQARETYLEALEAAIAAGRLGVVDGVVAVAEAARAAPPAPSPPRPADLLLDGLTTRFTEGYAAALPSLQRALRAFLHDGCHSKDDLRWYGLASRVAPDLWDDESWERVASRQVELARAAGMLTVLPLASSIRAGVHVFAGEFAAASALVDEVEAIQRITGNAPVRHSSVLLAALRGQEGQTRQLIRTVIQDTTARGEGRAAALADYAAAMLDNSLGRYEEAFVAARRASEHEDLSLYGWVLTELVEAAVRSGRPEVAADALGRLAERTRASGTDWALGTEARSRALLTDGPAAEASYQEAIDRLARTREVLSLVRAHLVYGEWLRRESRRRAAREHLRHAHDAFREMGAVAFAERARRELLACGEAVPPSSPEARDELTAQEAQIARLAREGRTNHEIGAELFLSPRTVEWHLRKVFTKRGISSRREL</sequence>
<evidence type="ECO:0000256" key="1">
    <source>
        <dbReference type="ARBA" id="ARBA00022741"/>
    </source>
</evidence>
<organism evidence="4 5">
    <name type="scientific">Pseudonocardia yunnanensis</name>
    <dbReference type="NCBI Taxonomy" id="58107"/>
    <lineage>
        <taxon>Bacteria</taxon>
        <taxon>Bacillati</taxon>
        <taxon>Actinomycetota</taxon>
        <taxon>Actinomycetes</taxon>
        <taxon>Pseudonocardiales</taxon>
        <taxon>Pseudonocardiaceae</taxon>
        <taxon>Pseudonocardia</taxon>
    </lineage>
</organism>
<dbReference type="Pfam" id="PF13191">
    <property type="entry name" value="AAA_16"/>
    <property type="match status" value="1"/>
</dbReference>
<keyword evidence="2 4" id="KW-0067">ATP-binding</keyword>
<dbReference type="GO" id="GO:0005524">
    <property type="term" value="F:ATP binding"/>
    <property type="evidence" value="ECO:0007669"/>
    <property type="project" value="UniProtKB-KW"/>
</dbReference>
<accession>A0ABW4EJX7</accession>
<keyword evidence="5" id="KW-1185">Reference proteome</keyword>
<dbReference type="SUPFAM" id="SSF52540">
    <property type="entry name" value="P-loop containing nucleoside triphosphate hydrolases"/>
    <property type="match status" value="1"/>
</dbReference>
<dbReference type="SUPFAM" id="SSF46894">
    <property type="entry name" value="C-terminal effector domain of the bipartite response regulators"/>
    <property type="match status" value="1"/>
</dbReference>
<evidence type="ECO:0000259" key="3">
    <source>
        <dbReference type="PROSITE" id="PS50043"/>
    </source>
</evidence>
<dbReference type="InterPro" id="IPR036388">
    <property type="entry name" value="WH-like_DNA-bd_sf"/>
</dbReference>
<protein>
    <submittedName>
        <fullName evidence="4">ATP-binding protein</fullName>
    </submittedName>
</protein>
<evidence type="ECO:0000313" key="4">
    <source>
        <dbReference type="EMBL" id="MFD1515929.1"/>
    </source>
</evidence>
<name>A0ABW4EJX7_9PSEU</name>
<dbReference type="PROSITE" id="PS50043">
    <property type="entry name" value="HTH_LUXR_2"/>
    <property type="match status" value="1"/>
</dbReference>
<feature type="domain" description="HTH luxR-type" evidence="3">
    <location>
        <begin position="855"/>
        <end position="912"/>
    </location>
</feature>
<evidence type="ECO:0000256" key="2">
    <source>
        <dbReference type="ARBA" id="ARBA00022840"/>
    </source>
</evidence>
<dbReference type="Gene3D" id="1.10.10.10">
    <property type="entry name" value="Winged helix-like DNA-binding domain superfamily/Winged helix DNA-binding domain"/>
    <property type="match status" value="1"/>
</dbReference>
<dbReference type="InterPro" id="IPR041664">
    <property type="entry name" value="AAA_16"/>
</dbReference>
<evidence type="ECO:0000313" key="5">
    <source>
        <dbReference type="Proteomes" id="UP001597114"/>
    </source>
</evidence>